<protein>
    <submittedName>
        <fullName evidence="6">Methyl-accepting chemotaxis protein I</fullName>
    </submittedName>
</protein>
<accession>A0A0K8NY93</accession>
<evidence type="ECO:0000256" key="1">
    <source>
        <dbReference type="ARBA" id="ARBA00022481"/>
    </source>
</evidence>
<keyword evidence="1" id="KW-0488">Methylation</keyword>
<evidence type="ECO:0000259" key="5">
    <source>
        <dbReference type="PROSITE" id="PS50111"/>
    </source>
</evidence>
<dbReference type="InterPro" id="IPR004089">
    <property type="entry name" value="MCPsignal_dom"/>
</dbReference>
<dbReference type="InterPro" id="IPR051310">
    <property type="entry name" value="MCP_chemotaxis"/>
</dbReference>
<comment type="caution">
    <text evidence="6">The sequence shown here is derived from an EMBL/GenBank/DDBJ whole genome shotgun (WGS) entry which is preliminary data.</text>
</comment>
<dbReference type="STRING" id="1547922.ISF6_0941"/>
<dbReference type="PANTHER" id="PTHR43531:SF14">
    <property type="entry name" value="METHYL-ACCEPTING CHEMOTAXIS PROTEIN I-RELATED"/>
    <property type="match status" value="1"/>
</dbReference>
<dbReference type="SUPFAM" id="SSF58104">
    <property type="entry name" value="Methyl-accepting chemotaxis protein (MCP) signaling domain"/>
    <property type="match status" value="1"/>
</dbReference>
<keyword evidence="3" id="KW-0807">Transducer</keyword>
<reference evidence="6 7" key="2">
    <citation type="journal article" date="2016" name="Science">
        <title>A bacterium that degrades and assimilates poly(ethylene terephthalate).</title>
        <authorList>
            <person name="Yoshida S."/>
            <person name="Hiraga K."/>
            <person name="Takehana T."/>
            <person name="Taniguchi I."/>
            <person name="Yamaji H."/>
            <person name="Maeda Y."/>
            <person name="Toyohara K."/>
            <person name="Miyamoto K."/>
            <person name="Kimura Y."/>
            <person name="Oda K."/>
        </authorList>
    </citation>
    <scope>NUCLEOTIDE SEQUENCE [LARGE SCALE GENOMIC DNA]</scope>
    <source>
        <strain evidence="7">NBRC 110686 / TISTR 2288 / 201-F6</strain>
    </source>
</reference>
<feature type="region of interest" description="Disordered" evidence="4">
    <location>
        <begin position="127"/>
        <end position="166"/>
    </location>
</feature>
<comment type="similarity">
    <text evidence="2">Belongs to the methyl-accepting chemotaxis (MCP) protein family.</text>
</comment>
<dbReference type="Proteomes" id="UP000037660">
    <property type="component" value="Unassembled WGS sequence"/>
</dbReference>
<evidence type="ECO:0000256" key="4">
    <source>
        <dbReference type="SAM" id="MobiDB-lite"/>
    </source>
</evidence>
<proteinExistence type="inferred from homology"/>
<dbReference type="EMBL" id="BBYR01000018">
    <property type="protein sequence ID" value="GAP35343.1"/>
    <property type="molecule type" value="Genomic_DNA"/>
</dbReference>
<dbReference type="Pfam" id="PF00015">
    <property type="entry name" value="MCPsignal"/>
    <property type="match status" value="1"/>
</dbReference>
<dbReference type="PROSITE" id="PS50111">
    <property type="entry name" value="CHEMOTAXIS_TRANSDUC_2"/>
    <property type="match status" value="1"/>
</dbReference>
<evidence type="ECO:0000313" key="7">
    <source>
        <dbReference type="Proteomes" id="UP000037660"/>
    </source>
</evidence>
<organism evidence="6 7">
    <name type="scientific">Piscinibacter sakaiensis</name>
    <name type="common">Ideonella sakaiensis</name>
    <dbReference type="NCBI Taxonomy" id="1547922"/>
    <lineage>
        <taxon>Bacteria</taxon>
        <taxon>Pseudomonadati</taxon>
        <taxon>Pseudomonadota</taxon>
        <taxon>Betaproteobacteria</taxon>
        <taxon>Burkholderiales</taxon>
        <taxon>Sphaerotilaceae</taxon>
        <taxon>Piscinibacter</taxon>
    </lineage>
</organism>
<dbReference type="GO" id="GO:0007165">
    <property type="term" value="P:signal transduction"/>
    <property type="evidence" value="ECO:0007669"/>
    <property type="project" value="UniProtKB-KW"/>
</dbReference>
<feature type="domain" description="Methyl-accepting transducer" evidence="5">
    <location>
        <begin position="1"/>
        <end position="105"/>
    </location>
</feature>
<evidence type="ECO:0000256" key="3">
    <source>
        <dbReference type="PROSITE-ProRule" id="PRU00284"/>
    </source>
</evidence>
<dbReference type="Gene3D" id="1.10.287.950">
    <property type="entry name" value="Methyl-accepting chemotaxis protein"/>
    <property type="match status" value="1"/>
</dbReference>
<evidence type="ECO:0000256" key="2">
    <source>
        <dbReference type="ARBA" id="ARBA00029447"/>
    </source>
</evidence>
<dbReference type="GO" id="GO:0005886">
    <property type="term" value="C:plasma membrane"/>
    <property type="evidence" value="ECO:0007669"/>
    <property type="project" value="TreeGrafter"/>
</dbReference>
<feature type="compositionally biased region" description="Low complexity" evidence="4">
    <location>
        <begin position="128"/>
        <end position="138"/>
    </location>
</feature>
<keyword evidence="7" id="KW-1185">Reference proteome</keyword>
<evidence type="ECO:0000313" key="6">
    <source>
        <dbReference type="EMBL" id="GAP35343.1"/>
    </source>
</evidence>
<dbReference type="PANTHER" id="PTHR43531">
    <property type="entry name" value="PROTEIN ICFG"/>
    <property type="match status" value="1"/>
</dbReference>
<gene>
    <name evidence="6" type="ORF">ISF6_0941</name>
</gene>
<dbReference type="AlphaFoldDB" id="A0A0K8NY93"/>
<name>A0A0K8NY93_PISS1</name>
<dbReference type="GO" id="GO:0006935">
    <property type="term" value="P:chemotaxis"/>
    <property type="evidence" value="ECO:0007669"/>
    <property type="project" value="TreeGrafter"/>
</dbReference>
<sequence length="166" mass="17206">MVASEVRALAQRSATAAREIKVLIGQSVERVAAGAQRVDETGRAMDELVEQVRQVAAMLAGVGQRAGEQHTGIGRVEAAVAALDAMTHENASLVASNAAAARDLAQQAQALAAHVAVFRLATEEGAADDGMGAPAAAADRPHRPRAQAYDDRTARRHRAAEAARAA</sequence>
<reference evidence="7" key="1">
    <citation type="submission" date="2015-07" db="EMBL/GenBank/DDBJ databases">
        <title>Discovery of a poly(ethylene terephthalate assimilation.</title>
        <authorList>
            <person name="Yoshida S."/>
            <person name="Hiraga K."/>
            <person name="Takehana T."/>
            <person name="Taniguchi I."/>
            <person name="Yamaji H."/>
            <person name="Maeda Y."/>
            <person name="Toyohara K."/>
            <person name="Miyamoto K."/>
            <person name="Kimura Y."/>
            <person name="Oda K."/>
        </authorList>
    </citation>
    <scope>NUCLEOTIDE SEQUENCE [LARGE SCALE GENOMIC DNA]</scope>
    <source>
        <strain evidence="7">NBRC 110686 / TISTR 2288 / 201-F6</strain>
    </source>
</reference>
<dbReference type="GO" id="GO:0004888">
    <property type="term" value="F:transmembrane signaling receptor activity"/>
    <property type="evidence" value="ECO:0007669"/>
    <property type="project" value="TreeGrafter"/>
</dbReference>